<dbReference type="EMBL" id="SJPU01000008">
    <property type="protein sequence ID" value="TWU09780.1"/>
    <property type="molecule type" value="Genomic_DNA"/>
</dbReference>
<protein>
    <submittedName>
        <fullName evidence="1">Uncharacterized protein</fullName>
    </submittedName>
</protein>
<reference evidence="1 2" key="1">
    <citation type="journal article" date="2020" name="Antonie Van Leeuwenhoek">
        <title>Rhodopirellula heiligendammensis sp. nov., Rhodopirellula pilleata sp. nov., and Rhodopirellula solitaria sp. nov. isolated from natural or artificial marine surfaces in Northern Germany and California, USA, and emended description of the genus Rhodopirellula.</title>
        <authorList>
            <person name="Kallscheuer N."/>
            <person name="Wiegand S."/>
            <person name="Jogler M."/>
            <person name="Boedeker C."/>
            <person name="Peeters S.H."/>
            <person name="Rast P."/>
            <person name="Heuer A."/>
            <person name="Jetten M.S.M."/>
            <person name="Rohde M."/>
            <person name="Jogler C."/>
        </authorList>
    </citation>
    <scope>NUCLEOTIDE SEQUENCE [LARGE SCALE GENOMIC DNA]</scope>
    <source>
        <strain evidence="1 2">Poly21</strain>
    </source>
</reference>
<organism evidence="1 2">
    <name type="scientific">Allorhodopirellula heiligendammensis</name>
    <dbReference type="NCBI Taxonomy" id="2714739"/>
    <lineage>
        <taxon>Bacteria</taxon>
        <taxon>Pseudomonadati</taxon>
        <taxon>Planctomycetota</taxon>
        <taxon>Planctomycetia</taxon>
        <taxon>Pirellulales</taxon>
        <taxon>Pirellulaceae</taxon>
        <taxon>Allorhodopirellula</taxon>
    </lineage>
</organism>
<keyword evidence="2" id="KW-1185">Reference proteome</keyword>
<comment type="caution">
    <text evidence="1">The sequence shown here is derived from an EMBL/GenBank/DDBJ whole genome shotgun (WGS) entry which is preliminary data.</text>
</comment>
<dbReference type="AlphaFoldDB" id="A0A5C6BCW1"/>
<name>A0A5C6BCW1_9BACT</name>
<evidence type="ECO:0000313" key="2">
    <source>
        <dbReference type="Proteomes" id="UP000319908"/>
    </source>
</evidence>
<dbReference type="Proteomes" id="UP000319908">
    <property type="component" value="Unassembled WGS sequence"/>
</dbReference>
<gene>
    <name evidence="1" type="ORF">Poly21_55250</name>
</gene>
<sequence length="158" mass="17985">MNLLQYTVPSGLPCYGDWDFAMHPGTFRFPVCDLRDAFRAGLEYSSKYAPMWSKKSGIYRDHLNSMTILEWLESLDATGDPVTVYSEQVPDLFWTTAASLIYGGKFTDVICPECTRLYIPADTRKLYWTYGSGLAADGGHRLVCPHDHTLYSMMEWNS</sequence>
<accession>A0A5C6BCW1</accession>
<proteinExistence type="predicted"/>
<evidence type="ECO:0000313" key="1">
    <source>
        <dbReference type="EMBL" id="TWU09780.1"/>
    </source>
</evidence>